<feature type="transmembrane region" description="Helical" evidence="10">
    <location>
        <begin position="84"/>
        <end position="103"/>
    </location>
</feature>
<evidence type="ECO:0000313" key="12">
    <source>
        <dbReference type="EMBL" id="MBP5859075.1"/>
    </source>
</evidence>
<evidence type="ECO:0000256" key="2">
    <source>
        <dbReference type="ARBA" id="ARBA00004651"/>
    </source>
</evidence>
<keyword evidence="8 10" id="KW-1133">Transmembrane helix</keyword>
<dbReference type="InterPro" id="IPR001958">
    <property type="entry name" value="Tet-R_TetA/multi-R_MdtG-like"/>
</dbReference>
<comment type="similarity">
    <text evidence="4">Belongs to the major facilitator superfamily. TCR/Tet family.</text>
</comment>
<comment type="function">
    <text evidence="1">Resistance to tetracycline by an active tetracycline efflux. This is an energy-dependent process that decreases the accumulation of the antibiotic in whole cells. This protein functions as a metal-tetracycline/H(+) antiporter.</text>
</comment>
<evidence type="ECO:0000256" key="7">
    <source>
        <dbReference type="ARBA" id="ARBA00022692"/>
    </source>
</evidence>
<dbReference type="Pfam" id="PF07690">
    <property type="entry name" value="MFS_1"/>
    <property type="match status" value="1"/>
</dbReference>
<dbReference type="PANTHER" id="PTHR23502">
    <property type="entry name" value="MAJOR FACILITATOR SUPERFAMILY"/>
    <property type="match status" value="1"/>
</dbReference>
<dbReference type="PRINTS" id="PR01035">
    <property type="entry name" value="TCRTETA"/>
</dbReference>
<name>A0A8J7S3B4_9PROT</name>
<dbReference type="PROSITE" id="PS00216">
    <property type="entry name" value="SUGAR_TRANSPORT_1"/>
    <property type="match status" value="1"/>
</dbReference>
<dbReference type="InterPro" id="IPR011701">
    <property type="entry name" value="MFS"/>
</dbReference>
<evidence type="ECO:0000256" key="8">
    <source>
        <dbReference type="ARBA" id="ARBA00022989"/>
    </source>
</evidence>
<sequence>MSPSPDVPLFGSRQATRTLALITALVSLGALSMSLYVPSLPAIQREFAVGPDAVQRTLTFFLIGFAGAQLVIGPASDAFGRRPVLLVGLFAYAGAGVFCAMAPDILSLTLARFVQGFTACVGPVVGRAVVRDLFEGPAAARAFGLVGTAIAIVPALGPILGGAIQARLGWEAAFLTLAAIGIALAGISVLRLRETIATRIADAMRPGRLVAIYWSLLRNGHFLGHAMAGAFLFGGFFAYFSDAPFLFIDELGIAPDIFGFLMVFTVGGYASGAFLSGRLVGRWGTRRVILAGTLCSVVAAMLLIALSGDLSVPRVIAPMCLFTLGFGLTLPASLAGALGPFPRVAGSASAMLGFIQMSAASLSSLMVQPLYDGTATPLGFVVLGMSATAFLGYLLLTRGEGGAAGEGAR</sequence>
<proteinExistence type="inferred from homology"/>
<reference evidence="12" key="1">
    <citation type="submission" date="2021-04" db="EMBL/GenBank/DDBJ databases">
        <authorList>
            <person name="Zhang D.-C."/>
        </authorList>
    </citation>
    <scope>NUCLEOTIDE SEQUENCE</scope>
    <source>
        <strain evidence="12">CGMCC 1.15697</strain>
    </source>
</reference>
<keyword evidence="5 10" id="KW-0813">Transport</keyword>
<feature type="transmembrane region" description="Helical" evidence="10">
    <location>
        <begin position="142"/>
        <end position="166"/>
    </location>
</feature>
<dbReference type="EMBL" id="JAGMWN010000014">
    <property type="protein sequence ID" value="MBP5859075.1"/>
    <property type="molecule type" value="Genomic_DNA"/>
</dbReference>
<evidence type="ECO:0000256" key="4">
    <source>
        <dbReference type="ARBA" id="ARBA00007520"/>
    </source>
</evidence>
<evidence type="ECO:0000256" key="9">
    <source>
        <dbReference type="ARBA" id="ARBA00023136"/>
    </source>
</evidence>
<dbReference type="InterPro" id="IPR004812">
    <property type="entry name" value="Efflux_drug-R_Bcr/CmlA"/>
</dbReference>
<dbReference type="InterPro" id="IPR020846">
    <property type="entry name" value="MFS_dom"/>
</dbReference>
<evidence type="ECO:0000256" key="3">
    <source>
        <dbReference type="ARBA" id="ARBA00006236"/>
    </source>
</evidence>
<dbReference type="GO" id="GO:0005886">
    <property type="term" value="C:plasma membrane"/>
    <property type="evidence" value="ECO:0007669"/>
    <property type="project" value="UniProtKB-SubCell"/>
</dbReference>
<organism evidence="12 13">
    <name type="scientific">Marivibrio halodurans</name>
    <dbReference type="NCBI Taxonomy" id="2039722"/>
    <lineage>
        <taxon>Bacteria</taxon>
        <taxon>Pseudomonadati</taxon>
        <taxon>Pseudomonadota</taxon>
        <taxon>Alphaproteobacteria</taxon>
        <taxon>Rhodospirillales</taxon>
        <taxon>Rhodospirillaceae</taxon>
        <taxon>Marivibrio</taxon>
    </lineage>
</organism>
<feature type="transmembrane region" description="Helical" evidence="10">
    <location>
        <begin position="377"/>
        <end position="396"/>
    </location>
</feature>
<feature type="transmembrane region" description="Helical" evidence="10">
    <location>
        <begin position="288"/>
        <end position="310"/>
    </location>
</feature>
<accession>A0A8J7S3B4</accession>
<feature type="domain" description="Major facilitator superfamily (MFS) profile" evidence="11">
    <location>
        <begin position="18"/>
        <end position="402"/>
    </location>
</feature>
<protein>
    <recommendedName>
        <fullName evidence="10">Bcr/CflA family efflux transporter</fullName>
    </recommendedName>
</protein>
<dbReference type="Proteomes" id="UP000672602">
    <property type="component" value="Unassembled WGS sequence"/>
</dbReference>
<dbReference type="PANTHER" id="PTHR23502:SF132">
    <property type="entry name" value="POLYAMINE TRANSPORTER 2-RELATED"/>
    <property type="match status" value="1"/>
</dbReference>
<comment type="similarity">
    <text evidence="3 10">Belongs to the major facilitator superfamily. Bcr/CmlA family.</text>
</comment>
<dbReference type="GO" id="GO:0042910">
    <property type="term" value="F:xenobiotic transmembrane transporter activity"/>
    <property type="evidence" value="ECO:0007669"/>
    <property type="project" value="InterPro"/>
</dbReference>
<dbReference type="AlphaFoldDB" id="A0A8J7S3B4"/>
<feature type="transmembrane region" description="Helical" evidence="10">
    <location>
        <begin position="350"/>
        <end position="371"/>
    </location>
</feature>
<keyword evidence="7 10" id="KW-0812">Transmembrane</keyword>
<feature type="transmembrane region" description="Helical" evidence="10">
    <location>
        <begin position="316"/>
        <end position="338"/>
    </location>
</feature>
<dbReference type="GO" id="GO:1990961">
    <property type="term" value="P:xenobiotic detoxification by transmembrane export across the plasma membrane"/>
    <property type="evidence" value="ECO:0007669"/>
    <property type="project" value="InterPro"/>
</dbReference>
<comment type="subcellular location">
    <subcellularLocation>
        <location evidence="10">Cell inner membrane</location>
        <topology evidence="10">Multi-pass membrane protein</topology>
    </subcellularLocation>
    <subcellularLocation>
        <location evidence="2">Cell membrane</location>
        <topology evidence="2">Multi-pass membrane protein</topology>
    </subcellularLocation>
</comment>
<feature type="transmembrane region" description="Helical" evidence="10">
    <location>
        <begin position="211"/>
        <end position="237"/>
    </location>
</feature>
<feature type="transmembrane region" description="Helical" evidence="10">
    <location>
        <begin position="172"/>
        <end position="190"/>
    </location>
</feature>
<keyword evidence="13" id="KW-1185">Reference proteome</keyword>
<dbReference type="NCBIfam" id="TIGR00710">
    <property type="entry name" value="efflux_Bcr_CflA"/>
    <property type="match status" value="1"/>
</dbReference>
<dbReference type="Gene3D" id="1.20.1720.10">
    <property type="entry name" value="Multidrug resistance protein D"/>
    <property type="match status" value="1"/>
</dbReference>
<feature type="transmembrane region" description="Helical" evidence="10">
    <location>
        <begin position="19"/>
        <end position="37"/>
    </location>
</feature>
<evidence type="ECO:0000256" key="10">
    <source>
        <dbReference type="RuleBase" id="RU365088"/>
    </source>
</evidence>
<dbReference type="PROSITE" id="PS50850">
    <property type="entry name" value="MFS"/>
    <property type="match status" value="1"/>
</dbReference>
<feature type="transmembrane region" description="Helical" evidence="10">
    <location>
        <begin position="109"/>
        <end position="130"/>
    </location>
</feature>
<dbReference type="CDD" id="cd17320">
    <property type="entry name" value="MFS_MdfA_MDR_like"/>
    <property type="match status" value="1"/>
</dbReference>
<gene>
    <name evidence="12" type="ORF">KAJ83_18790</name>
</gene>
<evidence type="ECO:0000259" key="11">
    <source>
        <dbReference type="PROSITE" id="PS50850"/>
    </source>
</evidence>
<dbReference type="SUPFAM" id="SSF103473">
    <property type="entry name" value="MFS general substrate transporter"/>
    <property type="match status" value="1"/>
</dbReference>
<evidence type="ECO:0000313" key="13">
    <source>
        <dbReference type="Proteomes" id="UP000672602"/>
    </source>
</evidence>
<evidence type="ECO:0000256" key="5">
    <source>
        <dbReference type="ARBA" id="ARBA00022448"/>
    </source>
</evidence>
<keyword evidence="9 10" id="KW-0472">Membrane</keyword>
<evidence type="ECO:0000256" key="1">
    <source>
        <dbReference type="ARBA" id="ARBA00003279"/>
    </source>
</evidence>
<comment type="caution">
    <text evidence="12">The sequence shown here is derived from an EMBL/GenBank/DDBJ whole genome shotgun (WGS) entry which is preliminary data.</text>
</comment>
<keyword evidence="6" id="KW-1003">Cell membrane</keyword>
<keyword evidence="10" id="KW-0997">Cell inner membrane</keyword>
<evidence type="ECO:0000256" key="6">
    <source>
        <dbReference type="ARBA" id="ARBA00022475"/>
    </source>
</evidence>
<feature type="transmembrane region" description="Helical" evidence="10">
    <location>
        <begin position="53"/>
        <end position="72"/>
    </location>
</feature>
<dbReference type="InterPro" id="IPR036259">
    <property type="entry name" value="MFS_trans_sf"/>
</dbReference>
<feature type="transmembrane region" description="Helical" evidence="10">
    <location>
        <begin position="257"/>
        <end position="276"/>
    </location>
</feature>
<dbReference type="RefSeq" id="WP_210683667.1">
    <property type="nucleotide sequence ID" value="NZ_JAGMWN010000014.1"/>
</dbReference>
<dbReference type="InterPro" id="IPR005829">
    <property type="entry name" value="Sugar_transporter_CS"/>
</dbReference>